<comment type="similarity">
    <text evidence="2">Belongs to the sorting nexin family.</text>
</comment>
<evidence type="ECO:0000256" key="7">
    <source>
        <dbReference type="ARBA" id="ARBA00023121"/>
    </source>
</evidence>
<evidence type="ECO:0000256" key="6">
    <source>
        <dbReference type="ARBA" id="ARBA00023006"/>
    </source>
</evidence>
<dbReference type="OrthoDB" id="289314at2759"/>
<keyword evidence="4" id="KW-0967">Endosome</keyword>
<accession>A0A2T9Z7S8</accession>
<keyword evidence="13" id="KW-1185">Reference proteome</keyword>
<feature type="domain" description="PX" evidence="11">
    <location>
        <begin position="1"/>
        <end position="104"/>
    </location>
</feature>
<feature type="compositionally biased region" description="Acidic residues" evidence="10">
    <location>
        <begin position="399"/>
        <end position="411"/>
    </location>
</feature>
<dbReference type="EMBL" id="MBFS01001765">
    <property type="protein sequence ID" value="PVV00648.1"/>
    <property type="molecule type" value="Genomic_DNA"/>
</dbReference>
<dbReference type="InterPro" id="IPR027267">
    <property type="entry name" value="AH/BAR_dom_sf"/>
</dbReference>
<dbReference type="SMART" id="SM00312">
    <property type="entry name" value="PX"/>
    <property type="match status" value="1"/>
</dbReference>
<dbReference type="GO" id="GO:0035091">
    <property type="term" value="F:phosphatidylinositol binding"/>
    <property type="evidence" value="ECO:0007669"/>
    <property type="project" value="InterPro"/>
</dbReference>
<evidence type="ECO:0000256" key="8">
    <source>
        <dbReference type="ARBA" id="ARBA00023136"/>
    </source>
</evidence>
<evidence type="ECO:0000256" key="3">
    <source>
        <dbReference type="ARBA" id="ARBA00022448"/>
    </source>
</evidence>
<dbReference type="Gene3D" id="3.30.1520.10">
    <property type="entry name" value="Phox-like domain"/>
    <property type="match status" value="1"/>
</dbReference>
<gene>
    <name evidence="12" type="ORF">BB560_004959</name>
</gene>
<dbReference type="PROSITE" id="PS50195">
    <property type="entry name" value="PX"/>
    <property type="match status" value="1"/>
</dbReference>
<evidence type="ECO:0000256" key="10">
    <source>
        <dbReference type="SAM" id="MobiDB-lite"/>
    </source>
</evidence>
<keyword evidence="5" id="KW-0653">Protein transport</keyword>
<evidence type="ECO:0000256" key="9">
    <source>
        <dbReference type="SAM" id="Coils"/>
    </source>
</evidence>
<dbReference type="Gene3D" id="1.20.1270.60">
    <property type="entry name" value="Arfaptin homology (AH) domain/BAR domain"/>
    <property type="match status" value="2"/>
</dbReference>
<dbReference type="AlphaFoldDB" id="A0A2T9Z7S8"/>
<organism evidence="12 13">
    <name type="scientific">Smittium megazygosporum</name>
    <dbReference type="NCBI Taxonomy" id="133381"/>
    <lineage>
        <taxon>Eukaryota</taxon>
        <taxon>Fungi</taxon>
        <taxon>Fungi incertae sedis</taxon>
        <taxon>Zoopagomycota</taxon>
        <taxon>Kickxellomycotina</taxon>
        <taxon>Harpellomycetes</taxon>
        <taxon>Harpellales</taxon>
        <taxon>Legeriomycetaceae</taxon>
        <taxon>Smittium</taxon>
    </lineage>
</organism>
<feature type="compositionally biased region" description="Low complexity" evidence="10">
    <location>
        <begin position="315"/>
        <end position="329"/>
    </location>
</feature>
<dbReference type="InterPro" id="IPR051079">
    <property type="entry name" value="Sorting_Nexin_Autophagy"/>
</dbReference>
<dbReference type="InterPro" id="IPR044106">
    <property type="entry name" value="PX_Snx41/Atg20"/>
</dbReference>
<keyword evidence="8" id="KW-0472">Membrane</keyword>
<dbReference type="GO" id="GO:0005829">
    <property type="term" value="C:cytosol"/>
    <property type="evidence" value="ECO:0007669"/>
    <property type="project" value="GOC"/>
</dbReference>
<keyword evidence="7" id="KW-0446">Lipid-binding</keyword>
<proteinExistence type="inferred from homology"/>
<dbReference type="GO" id="GO:0010008">
    <property type="term" value="C:endosome membrane"/>
    <property type="evidence" value="ECO:0007669"/>
    <property type="project" value="UniProtKB-SubCell"/>
</dbReference>
<feature type="region of interest" description="Disordered" evidence="10">
    <location>
        <begin position="393"/>
        <end position="423"/>
    </location>
</feature>
<dbReference type="GO" id="GO:0042147">
    <property type="term" value="P:retrograde transport, endosome to Golgi"/>
    <property type="evidence" value="ECO:0007669"/>
    <property type="project" value="InterPro"/>
</dbReference>
<evidence type="ECO:0000313" key="13">
    <source>
        <dbReference type="Proteomes" id="UP000245609"/>
    </source>
</evidence>
<feature type="region of interest" description="Disordered" evidence="10">
    <location>
        <begin position="479"/>
        <end position="538"/>
    </location>
</feature>
<name>A0A2T9Z7S8_9FUNG</name>
<evidence type="ECO:0000256" key="4">
    <source>
        <dbReference type="ARBA" id="ARBA00022753"/>
    </source>
</evidence>
<feature type="compositionally biased region" description="Basic and acidic residues" evidence="10">
    <location>
        <begin position="510"/>
        <end position="528"/>
    </location>
</feature>
<reference evidence="12 13" key="1">
    <citation type="journal article" date="2018" name="MBio">
        <title>Comparative Genomics Reveals the Core Gene Toolbox for the Fungus-Insect Symbiosis.</title>
        <authorList>
            <person name="Wang Y."/>
            <person name="Stata M."/>
            <person name="Wang W."/>
            <person name="Stajich J.E."/>
            <person name="White M.M."/>
            <person name="Moncalvo J.M."/>
        </authorList>
    </citation>
    <scope>NUCLEOTIDE SEQUENCE [LARGE SCALE GENOMIC DNA]</scope>
    <source>
        <strain evidence="12 13">SC-DP-2</strain>
    </source>
</reference>
<comment type="caution">
    <text evidence="12">The sequence shown here is derived from an EMBL/GenBank/DDBJ whole genome shotgun (WGS) entry which is preliminary data.</text>
</comment>
<dbReference type="STRING" id="133381.A0A2T9Z7S8"/>
<keyword evidence="3" id="KW-0813">Transport</keyword>
<evidence type="ECO:0000256" key="2">
    <source>
        <dbReference type="ARBA" id="ARBA00010883"/>
    </source>
</evidence>
<feature type="compositionally biased region" description="Low complexity" evidence="10">
    <location>
        <begin position="413"/>
        <end position="423"/>
    </location>
</feature>
<dbReference type="InterPro" id="IPR001683">
    <property type="entry name" value="PX_dom"/>
</dbReference>
<feature type="region of interest" description="Disordered" evidence="10">
    <location>
        <begin position="315"/>
        <end position="341"/>
    </location>
</feature>
<dbReference type="InterPro" id="IPR036871">
    <property type="entry name" value="PX_dom_sf"/>
</dbReference>
<sequence>MSNRKSFVAYSIQTKDQVVLRRYSEFDSLHELLSKLYPTEIIPPLPEKHTILQTISVKDKGSLEKKTIENRIRNLKTFLNRISVDPVLKHEHIFHRFLTNGVSWDEVLHSNIISKIPSNPLFFSPSFSYNETSNSESLPHQERLPIAALNSDVKLAPVPIFLNKINHPSIEWENRVINSNRSSKIWKEKIEFSAKKILYRLKKLNESYSELGATLNALSLIIEPDISPSVESTGQAIDLMCISSKASLNSLSAYFMDTITEYSKFFYSRSKVLSFRDYKQMQLELTEFNIENKKQLLKSLYETYNGITRLSEALSSNNSLENTESSNTTHIPAPKEDNTQDADQNHLETQSNDEINDDNFLTFTQTGEYNFNFLDNNGKDKFAPSKVIESTSIEKDLSETDPIEDDSEDNYTDVSNLSSDDPLLDLSGNDYDLDNELGIPSAIPDVFKVKRHKIIPNPKRPKPGSNKLTVNSSAKLVTSLATTESSKEISNGASSSRQPSKNENQPNTLKAKDVVKERDEPKKSDFHNHVGNAVYSPEQQTTSVPSVGLFNQFSYAFYKMVDIDPNQKRKLEIKQLENTISQLEDTKLILAKDVELFNNHILSTLENFDNNQKQDFSLLLSRFAGIQIQFSKKVFGFKCIHIYL</sequence>
<evidence type="ECO:0000259" key="11">
    <source>
        <dbReference type="PROSITE" id="PS50195"/>
    </source>
</evidence>
<dbReference type="GO" id="GO:0006914">
    <property type="term" value="P:autophagy"/>
    <property type="evidence" value="ECO:0007669"/>
    <property type="project" value="UniProtKB-KW"/>
</dbReference>
<dbReference type="PANTHER" id="PTHR46979">
    <property type="entry name" value="SORTING NEXIN-41"/>
    <property type="match status" value="1"/>
</dbReference>
<feature type="coiled-coil region" evidence="9">
    <location>
        <begin position="566"/>
        <end position="593"/>
    </location>
</feature>
<keyword evidence="9" id="KW-0175">Coiled coil</keyword>
<dbReference type="GO" id="GO:0015031">
    <property type="term" value="P:protein transport"/>
    <property type="evidence" value="ECO:0007669"/>
    <property type="project" value="UniProtKB-KW"/>
</dbReference>
<keyword evidence="6" id="KW-0072">Autophagy</keyword>
<dbReference type="Proteomes" id="UP000245609">
    <property type="component" value="Unassembled WGS sequence"/>
</dbReference>
<dbReference type="PANTHER" id="PTHR46979:SF2">
    <property type="entry name" value="SORTING NEXIN-41"/>
    <property type="match status" value="1"/>
</dbReference>
<dbReference type="CDD" id="cd06867">
    <property type="entry name" value="PX_SNX41_42"/>
    <property type="match status" value="1"/>
</dbReference>
<feature type="compositionally biased region" description="Polar residues" evidence="10">
    <location>
        <begin position="479"/>
        <end position="508"/>
    </location>
</feature>
<evidence type="ECO:0000256" key="5">
    <source>
        <dbReference type="ARBA" id="ARBA00022927"/>
    </source>
</evidence>
<protein>
    <recommendedName>
        <fullName evidence="11">PX domain-containing protein</fullName>
    </recommendedName>
</protein>
<dbReference type="SUPFAM" id="SSF64268">
    <property type="entry name" value="PX domain"/>
    <property type="match status" value="1"/>
</dbReference>
<dbReference type="Pfam" id="PF00787">
    <property type="entry name" value="PX"/>
    <property type="match status" value="1"/>
</dbReference>
<evidence type="ECO:0000313" key="12">
    <source>
        <dbReference type="EMBL" id="PVV00648.1"/>
    </source>
</evidence>
<comment type="subcellular location">
    <subcellularLocation>
        <location evidence="1">Endosome membrane</location>
        <topology evidence="1">Peripheral membrane protein</topology>
    </subcellularLocation>
</comment>
<evidence type="ECO:0000256" key="1">
    <source>
        <dbReference type="ARBA" id="ARBA00004481"/>
    </source>
</evidence>